<dbReference type="Proteomes" id="UP000305067">
    <property type="component" value="Unassembled WGS sequence"/>
</dbReference>
<dbReference type="EMBL" id="ML178824">
    <property type="protein sequence ID" value="TFL01826.1"/>
    <property type="molecule type" value="Genomic_DNA"/>
</dbReference>
<feature type="transmembrane region" description="Helical" evidence="9">
    <location>
        <begin position="402"/>
        <end position="427"/>
    </location>
</feature>
<keyword evidence="4 9" id="KW-0812">Transmembrane</keyword>
<feature type="transmembrane region" description="Helical" evidence="9">
    <location>
        <begin position="372"/>
        <end position="390"/>
    </location>
</feature>
<evidence type="ECO:0000256" key="9">
    <source>
        <dbReference type="SAM" id="Phobius"/>
    </source>
</evidence>
<dbReference type="SUPFAM" id="SSF103473">
    <property type="entry name" value="MFS general substrate transporter"/>
    <property type="match status" value="1"/>
</dbReference>
<evidence type="ECO:0000256" key="4">
    <source>
        <dbReference type="ARBA" id="ARBA00022692"/>
    </source>
</evidence>
<feature type="transmembrane region" description="Helical" evidence="9">
    <location>
        <begin position="468"/>
        <end position="487"/>
    </location>
</feature>
<protein>
    <submittedName>
        <fullName evidence="11">General substrate transporter</fullName>
    </submittedName>
</protein>
<organism evidence="11 12">
    <name type="scientific">Pterulicium gracile</name>
    <dbReference type="NCBI Taxonomy" id="1884261"/>
    <lineage>
        <taxon>Eukaryota</taxon>
        <taxon>Fungi</taxon>
        <taxon>Dikarya</taxon>
        <taxon>Basidiomycota</taxon>
        <taxon>Agaricomycotina</taxon>
        <taxon>Agaricomycetes</taxon>
        <taxon>Agaricomycetidae</taxon>
        <taxon>Agaricales</taxon>
        <taxon>Pleurotineae</taxon>
        <taxon>Pterulaceae</taxon>
        <taxon>Pterulicium</taxon>
    </lineage>
</organism>
<dbReference type="PANTHER" id="PTHR48022">
    <property type="entry name" value="PLASTIDIC GLUCOSE TRANSPORTER 4"/>
    <property type="match status" value="1"/>
</dbReference>
<evidence type="ECO:0000256" key="3">
    <source>
        <dbReference type="ARBA" id="ARBA00022448"/>
    </source>
</evidence>
<dbReference type="STRING" id="1884261.A0A5C3QIS1"/>
<evidence type="ECO:0000256" key="1">
    <source>
        <dbReference type="ARBA" id="ARBA00004141"/>
    </source>
</evidence>
<gene>
    <name evidence="11" type="ORF">BDV98DRAFT_529787</name>
</gene>
<dbReference type="InterPro" id="IPR036259">
    <property type="entry name" value="MFS_trans_sf"/>
</dbReference>
<sequence length="535" mass="59231">MSTDKVDDMKQEYVESEYVKKTPEQKAAELQAALEKDPGVHKFSGRAFYLYWITLVACFCSGDSGFDGTVMGGINAMRQYQEYFGLSAAGAKTGLVFGIFTIGALCAMIPTAIVPDMFGRRFSMVLANAILICGASMSATSKTTAVFIGGRFLTGFGSSLAGASAKTFLAEMTPPQSRGAYMGFMNSFYYIGQMSATGMMVATGKWGSEMSWRLPLWIQVVPAGLNVVTAFTCPESPRWLYSRGKPEEARKILAKLHSQTGDIHSPLVEIQMEEIVEYVKLDGSDKRWWDFRPLFRTRSDRYRALMVAIIGAFGQLSGNGLITYFLPLLLINAGITNQTRVLTLNFVNSVTSYIGALAGAFTIDHFGRRRNVLCGTTVLILILAIVTGLLSDTSENKMRADAGITFIYLFMVVFSFAFTSMQALYPAEVLAFETRAKGMAFLTLVVQASSCINTFGLPSAIQALNWKIYLIFAIWDCFELAIMYFFLVETKEITLEQIEEIFAQPNPRQYSVILRKQIVEEKKRIRAGHSTGVDV</sequence>
<dbReference type="PROSITE" id="PS00216">
    <property type="entry name" value="SUGAR_TRANSPORT_1"/>
    <property type="match status" value="1"/>
</dbReference>
<dbReference type="InterPro" id="IPR050360">
    <property type="entry name" value="MFS_Sugar_Transporters"/>
</dbReference>
<dbReference type="Pfam" id="PF00083">
    <property type="entry name" value="Sugar_tr"/>
    <property type="match status" value="1"/>
</dbReference>
<evidence type="ECO:0000259" key="10">
    <source>
        <dbReference type="PROSITE" id="PS50850"/>
    </source>
</evidence>
<evidence type="ECO:0000256" key="5">
    <source>
        <dbReference type="ARBA" id="ARBA00022989"/>
    </source>
</evidence>
<evidence type="ECO:0000256" key="2">
    <source>
        <dbReference type="ARBA" id="ARBA00010992"/>
    </source>
</evidence>
<evidence type="ECO:0000256" key="8">
    <source>
        <dbReference type="RuleBase" id="RU003346"/>
    </source>
</evidence>
<feature type="transmembrane region" description="Helical" evidence="9">
    <location>
        <begin position="439"/>
        <end position="456"/>
    </location>
</feature>
<dbReference type="GO" id="GO:0005351">
    <property type="term" value="F:carbohydrate:proton symporter activity"/>
    <property type="evidence" value="ECO:0007669"/>
    <property type="project" value="TreeGrafter"/>
</dbReference>
<keyword evidence="5 9" id="KW-1133">Transmembrane helix</keyword>
<dbReference type="OrthoDB" id="6133115at2759"/>
<evidence type="ECO:0000313" key="12">
    <source>
        <dbReference type="Proteomes" id="UP000305067"/>
    </source>
</evidence>
<dbReference type="AlphaFoldDB" id="A0A5C3QIS1"/>
<dbReference type="PROSITE" id="PS50850">
    <property type="entry name" value="MFS"/>
    <property type="match status" value="1"/>
</dbReference>
<dbReference type="InterPro" id="IPR005828">
    <property type="entry name" value="MFS_sugar_transport-like"/>
</dbReference>
<dbReference type="InterPro" id="IPR020846">
    <property type="entry name" value="MFS_dom"/>
</dbReference>
<evidence type="ECO:0000256" key="7">
    <source>
        <dbReference type="ARBA" id="ARBA00049119"/>
    </source>
</evidence>
<dbReference type="Gene3D" id="1.20.1250.20">
    <property type="entry name" value="MFS general substrate transporter like domains"/>
    <property type="match status" value="1"/>
</dbReference>
<dbReference type="NCBIfam" id="TIGR00879">
    <property type="entry name" value="SP"/>
    <property type="match status" value="1"/>
</dbReference>
<dbReference type="FunFam" id="1.20.1250.20:FF:000134">
    <property type="entry name" value="MFS sugar transporter protein"/>
    <property type="match status" value="1"/>
</dbReference>
<reference evidence="11 12" key="1">
    <citation type="journal article" date="2019" name="Nat. Ecol. Evol.">
        <title>Megaphylogeny resolves global patterns of mushroom evolution.</title>
        <authorList>
            <person name="Varga T."/>
            <person name="Krizsan K."/>
            <person name="Foldi C."/>
            <person name="Dima B."/>
            <person name="Sanchez-Garcia M."/>
            <person name="Sanchez-Ramirez S."/>
            <person name="Szollosi G.J."/>
            <person name="Szarkandi J.G."/>
            <person name="Papp V."/>
            <person name="Albert L."/>
            <person name="Andreopoulos W."/>
            <person name="Angelini C."/>
            <person name="Antonin V."/>
            <person name="Barry K.W."/>
            <person name="Bougher N.L."/>
            <person name="Buchanan P."/>
            <person name="Buyck B."/>
            <person name="Bense V."/>
            <person name="Catcheside P."/>
            <person name="Chovatia M."/>
            <person name="Cooper J."/>
            <person name="Damon W."/>
            <person name="Desjardin D."/>
            <person name="Finy P."/>
            <person name="Geml J."/>
            <person name="Haridas S."/>
            <person name="Hughes K."/>
            <person name="Justo A."/>
            <person name="Karasinski D."/>
            <person name="Kautmanova I."/>
            <person name="Kiss B."/>
            <person name="Kocsube S."/>
            <person name="Kotiranta H."/>
            <person name="LaButti K.M."/>
            <person name="Lechner B.E."/>
            <person name="Liimatainen K."/>
            <person name="Lipzen A."/>
            <person name="Lukacs Z."/>
            <person name="Mihaltcheva S."/>
            <person name="Morgado L.N."/>
            <person name="Niskanen T."/>
            <person name="Noordeloos M.E."/>
            <person name="Ohm R.A."/>
            <person name="Ortiz-Santana B."/>
            <person name="Ovrebo C."/>
            <person name="Racz N."/>
            <person name="Riley R."/>
            <person name="Savchenko A."/>
            <person name="Shiryaev A."/>
            <person name="Soop K."/>
            <person name="Spirin V."/>
            <person name="Szebenyi C."/>
            <person name="Tomsovsky M."/>
            <person name="Tulloss R.E."/>
            <person name="Uehling J."/>
            <person name="Grigoriev I.V."/>
            <person name="Vagvolgyi C."/>
            <person name="Papp T."/>
            <person name="Martin F.M."/>
            <person name="Miettinen O."/>
            <person name="Hibbett D.S."/>
            <person name="Nagy L.G."/>
        </authorList>
    </citation>
    <scope>NUCLEOTIDE SEQUENCE [LARGE SCALE GENOMIC DNA]</scope>
    <source>
        <strain evidence="11 12">CBS 309.79</strain>
    </source>
</reference>
<dbReference type="GO" id="GO:0016020">
    <property type="term" value="C:membrane"/>
    <property type="evidence" value="ECO:0007669"/>
    <property type="project" value="UniProtKB-SubCell"/>
</dbReference>
<feature type="transmembrane region" description="Helical" evidence="9">
    <location>
        <begin position="304"/>
        <end position="326"/>
    </location>
</feature>
<proteinExistence type="inferred from homology"/>
<dbReference type="PANTHER" id="PTHR48022:SF79">
    <property type="entry name" value="LACTOSE PERMEASE, PUTATIVE (AFU_ORTHOLOGUE AFUA_6G01860)-RELATED"/>
    <property type="match status" value="1"/>
</dbReference>
<accession>A0A5C3QIS1</accession>
<comment type="similarity">
    <text evidence="2 8">Belongs to the major facilitator superfamily. Sugar transporter (TC 2.A.1.1) family.</text>
</comment>
<keyword evidence="6 9" id="KW-0472">Membrane</keyword>
<evidence type="ECO:0000313" key="11">
    <source>
        <dbReference type="EMBL" id="TFL01826.1"/>
    </source>
</evidence>
<feature type="domain" description="Major facilitator superfamily (MFS) profile" evidence="10">
    <location>
        <begin position="53"/>
        <end position="491"/>
    </location>
</feature>
<feature type="transmembrane region" description="Helical" evidence="9">
    <location>
        <begin position="346"/>
        <end position="363"/>
    </location>
</feature>
<keyword evidence="12" id="KW-1185">Reference proteome</keyword>
<feature type="transmembrane region" description="Helical" evidence="9">
    <location>
        <begin position="48"/>
        <end position="66"/>
    </location>
</feature>
<comment type="subcellular location">
    <subcellularLocation>
        <location evidence="1">Membrane</location>
        <topology evidence="1">Multi-pass membrane protein</topology>
    </subcellularLocation>
</comment>
<dbReference type="InterPro" id="IPR005829">
    <property type="entry name" value="Sugar_transporter_CS"/>
</dbReference>
<evidence type="ECO:0000256" key="6">
    <source>
        <dbReference type="ARBA" id="ARBA00023136"/>
    </source>
</evidence>
<dbReference type="InterPro" id="IPR003663">
    <property type="entry name" value="Sugar/inositol_transpt"/>
</dbReference>
<name>A0A5C3QIS1_9AGAR</name>
<comment type="catalytic activity">
    <reaction evidence="7">
        <text>myo-inositol(out) + H(+)(out) = myo-inositol(in) + H(+)(in)</text>
        <dbReference type="Rhea" id="RHEA:60364"/>
        <dbReference type="ChEBI" id="CHEBI:15378"/>
        <dbReference type="ChEBI" id="CHEBI:17268"/>
    </reaction>
</comment>
<feature type="transmembrane region" description="Helical" evidence="9">
    <location>
        <begin position="86"/>
        <end position="110"/>
    </location>
</feature>
<keyword evidence="3 8" id="KW-0813">Transport</keyword>